<accession>A0A151R5X1</accession>
<dbReference type="Proteomes" id="UP000075243">
    <property type="component" value="Unassembled WGS sequence"/>
</dbReference>
<dbReference type="PANTHER" id="PTHR33737">
    <property type="entry name" value="OS05G0121800 PROTEIN"/>
    <property type="match status" value="1"/>
</dbReference>
<dbReference type="InterPro" id="IPR045882">
    <property type="entry name" value="GPT1/2"/>
</dbReference>
<protein>
    <submittedName>
        <fullName evidence="1">Uncharacterized protein</fullName>
    </submittedName>
</protein>
<keyword evidence="2" id="KW-1185">Reference proteome</keyword>
<dbReference type="STRING" id="3821.A0A151R5X1"/>
<evidence type="ECO:0000313" key="2">
    <source>
        <dbReference type="Proteomes" id="UP000075243"/>
    </source>
</evidence>
<dbReference type="Gramene" id="C.cajan_41495.t">
    <property type="protein sequence ID" value="C.cajan_41495.t.cds1"/>
    <property type="gene ID" value="C.cajan_41495"/>
</dbReference>
<reference evidence="1" key="1">
    <citation type="journal article" date="2012" name="Nat. Biotechnol.">
        <title>Draft genome sequence of pigeonpea (Cajanus cajan), an orphan legume crop of resource-poor farmers.</title>
        <authorList>
            <person name="Varshney R.K."/>
            <person name="Chen W."/>
            <person name="Li Y."/>
            <person name="Bharti A.K."/>
            <person name="Saxena R.K."/>
            <person name="Schlueter J.A."/>
            <person name="Donoghue M.T."/>
            <person name="Azam S."/>
            <person name="Fan G."/>
            <person name="Whaley A.M."/>
            <person name="Farmer A.D."/>
            <person name="Sheridan J."/>
            <person name="Iwata A."/>
            <person name="Tuteja R."/>
            <person name="Penmetsa R.V."/>
            <person name="Wu W."/>
            <person name="Upadhyaya H.D."/>
            <person name="Yang S.P."/>
            <person name="Shah T."/>
            <person name="Saxena K.B."/>
            <person name="Michael T."/>
            <person name="McCombie W.R."/>
            <person name="Yang B."/>
            <person name="Zhang G."/>
            <person name="Yang H."/>
            <person name="Wang J."/>
            <person name="Spillane C."/>
            <person name="Cook D.R."/>
            <person name="May G.D."/>
            <person name="Xu X."/>
            <person name="Jackson S.A."/>
        </authorList>
    </citation>
    <scope>NUCLEOTIDE SEQUENCE [LARGE SCALE GENOMIC DNA]</scope>
</reference>
<dbReference type="AlphaFoldDB" id="A0A151R5X1"/>
<name>A0A151R5X1_CAJCA</name>
<gene>
    <name evidence="1" type="ORF">KK1_040865</name>
</gene>
<dbReference type="GO" id="GO:0008017">
    <property type="term" value="F:microtubule binding"/>
    <property type="evidence" value="ECO:0007669"/>
    <property type="project" value="InterPro"/>
</dbReference>
<dbReference type="EMBL" id="KQ484054">
    <property type="protein sequence ID" value="KYP37923.1"/>
    <property type="molecule type" value="Genomic_DNA"/>
</dbReference>
<evidence type="ECO:0000313" key="1">
    <source>
        <dbReference type="EMBL" id="KYP37923.1"/>
    </source>
</evidence>
<dbReference type="PANTHER" id="PTHR33737:SF2">
    <property type="entry name" value="OS12G0102700 PROTEIN"/>
    <property type="match status" value="1"/>
</dbReference>
<organism evidence="1 2">
    <name type="scientific">Cajanus cajan</name>
    <name type="common">Pigeon pea</name>
    <name type="synonym">Cajanus indicus</name>
    <dbReference type="NCBI Taxonomy" id="3821"/>
    <lineage>
        <taxon>Eukaryota</taxon>
        <taxon>Viridiplantae</taxon>
        <taxon>Streptophyta</taxon>
        <taxon>Embryophyta</taxon>
        <taxon>Tracheophyta</taxon>
        <taxon>Spermatophyta</taxon>
        <taxon>Magnoliopsida</taxon>
        <taxon>eudicotyledons</taxon>
        <taxon>Gunneridae</taxon>
        <taxon>Pentapetalae</taxon>
        <taxon>rosids</taxon>
        <taxon>fabids</taxon>
        <taxon>Fabales</taxon>
        <taxon>Fabaceae</taxon>
        <taxon>Papilionoideae</taxon>
        <taxon>50 kb inversion clade</taxon>
        <taxon>NPAAA clade</taxon>
        <taxon>indigoferoid/millettioid clade</taxon>
        <taxon>Phaseoleae</taxon>
        <taxon>Cajanus</taxon>
    </lineage>
</organism>
<proteinExistence type="predicted"/>
<sequence>MAKVPHIQEFSKLESDTRKKLDGFITFSNGEKDDRKEENVTKKDLKSLESDLKYDLRKSLAWDSAFSILVPEHAQLLSCNYLEPETKSVTGVFNLRKSLDWDSAFFTSEGILDHVELSLLNKGFKKSEIDMLPPIEELRISSESNCTILIVMYPH</sequence>